<gene>
    <name evidence="7" type="ORF">EU508_10160</name>
</gene>
<feature type="signal peptide" evidence="6">
    <location>
        <begin position="1"/>
        <end position="21"/>
    </location>
</feature>
<dbReference type="InterPro" id="IPR010583">
    <property type="entry name" value="MipA"/>
</dbReference>
<dbReference type="GO" id="GO:0009279">
    <property type="term" value="C:cell outer membrane"/>
    <property type="evidence" value="ECO:0007669"/>
    <property type="project" value="UniProtKB-SubCell"/>
</dbReference>
<comment type="subcellular location">
    <subcellularLocation>
        <location evidence="1">Cell outer membrane</location>
    </subcellularLocation>
</comment>
<evidence type="ECO:0000256" key="2">
    <source>
        <dbReference type="ARBA" id="ARBA00005722"/>
    </source>
</evidence>
<evidence type="ECO:0000256" key="5">
    <source>
        <dbReference type="ARBA" id="ARBA00023237"/>
    </source>
</evidence>
<name>A0AB73BGH8_9GAMM</name>
<dbReference type="Pfam" id="PF06629">
    <property type="entry name" value="MipA"/>
    <property type="match status" value="1"/>
</dbReference>
<keyword evidence="4" id="KW-0472">Membrane</keyword>
<proteinExistence type="inferred from homology"/>
<evidence type="ECO:0000256" key="1">
    <source>
        <dbReference type="ARBA" id="ARBA00004442"/>
    </source>
</evidence>
<keyword evidence="5" id="KW-0998">Cell outer membrane</keyword>
<sequence length="291" mass="32948">MRFNFSILTAFLLITLVACFAANGQQAKNVTQEFEEQHIAIEQWHFSLSAGAGVVTNPLRGGDNIPLVLIPQVAFYGQHWFFDNGRLGYSFIQSQKHNLNLVSELNAESRFFIDWHPTNIFTLQTSALNSQLVQQQSTSSPKNININDIEKRHIALDAGIAYHYVDDANVFSIQALHDVTSVYNGLRGALQWQYHAEVGKLKIKPTLGINYKSAELNDYFYGLKNDETQLGKIDVGSSWQPYAKIDARWPLSKVNSLRFHLAYYNYSAMDGSPLFEHAYSMTAFIGLDHTF</sequence>
<dbReference type="RefSeq" id="WP_149614281.1">
    <property type="nucleotide sequence ID" value="NZ_SEUK01000049.1"/>
</dbReference>
<dbReference type="AlphaFoldDB" id="A0AB73BGH8"/>
<dbReference type="PANTHER" id="PTHR38776">
    <property type="entry name" value="MLTA-INTERACTING PROTEIN-RELATED"/>
    <property type="match status" value="1"/>
</dbReference>
<evidence type="ECO:0000256" key="6">
    <source>
        <dbReference type="SAM" id="SignalP"/>
    </source>
</evidence>
<evidence type="ECO:0000313" key="7">
    <source>
        <dbReference type="EMBL" id="KAA1160108.1"/>
    </source>
</evidence>
<organism evidence="7 8">
    <name type="scientific">Pseudoalteromonas fuliginea</name>
    <dbReference type="NCBI Taxonomy" id="1872678"/>
    <lineage>
        <taxon>Bacteria</taxon>
        <taxon>Pseudomonadati</taxon>
        <taxon>Pseudomonadota</taxon>
        <taxon>Gammaproteobacteria</taxon>
        <taxon>Alteromonadales</taxon>
        <taxon>Pseudoalteromonadaceae</taxon>
        <taxon>Pseudoalteromonas</taxon>
    </lineage>
</organism>
<keyword evidence="3 6" id="KW-0732">Signal</keyword>
<dbReference type="GO" id="GO:0009252">
    <property type="term" value="P:peptidoglycan biosynthetic process"/>
    <property type="evidence" value="ECO:0007669"/>
    <property type="project" value="TreeGrafter"/>
</dbReference>
<evidence type="ECO:0000256" key="3">
    <source>
        <dbReference type="ARBA" id="ARBA00022729"/>
    </source>
</evidence>
<accession>A0AB73BGH8</accession>
<dbReference type="Proteomes" id="UP000324162">
    <property type="component" value="Unassembled WGS sequence"/>
</dbReference>
<reference evidence="7 8" key="1">
    <citation type="submission" date="2019-01" db="EMBL/GenBank/DDBJ databases">
        <title>Genome sequences of marine Pseudoalteromonas species.</title>
        <authorList>
            <person name="Boraston A.B."/>
            <person name="Hehemann J.-H."/>
            <person name="Vickers C.J."/>
            <person name="Salama-Alber O."/>
            <person name="Abe K."/>
            <person name="Hettle A.J."/>
        </authorList>
    </citation>
    <scope>NUCLEOTIDE SEQUENCE [LARGE SCALE GENOMIC DNA]</scope>
    <source>
        <strain evidence="7 8">PS42</strain>
    </source>
</reference>
<feature type="chain" id="PRO_5044494160" evidence="6">
    <location>
        <begin position="22"/>
        <end position="291"/>
    </location>
</feature>
<dbReference type="EMBL" id="SEUK01000049">
    <property type="protein sequence ID" value="KAA1160108.1"/>
    <property type="molecule type" value="Genomic_DNA"/>
</dbReference>
<dbReference type="PROSITE" id="PS51257">
    <property type="entry name" value="PROKAR_LIPOPROTEIN"/>
    <property type="match status" value="1"/>
</dbReference>
<comment type="caution">
    <text evidence="7">The sequence shown here is derived from an EMBL/GenBank/DDBJ whole genome shotgun (WGS) entry which is preliminary data.</text>
</comment>
<protein>
    <submittedName>
        <fullName evidence="7">MipA/OmpV family protein</fullName>
    </submittedName>
</protein>
<comment type="similarity">
    <text evidence="2">Belongs to the MipA/OmpV family.</text>
</comment>
<dbReference type="PANTHER" id="PTHR38776:SF1">
    <property type="entry name" value="MLTA-INTERACTING PROTEIN-RELATED"/>
    <property type="match status" value="1"/>
</dbReference>
<evidence type="ECO:0000313" key="8">
    <source>
        <dbReference type="Proteomes" id="UP000324162"/>
    </source>
</evidence>
<evidence type="ECO:0000256" key="4">
    <source>
        <dbReference type="ARBA" id="ARBA00023136"/>
    </source>
</evidence>